<dbReference type="RefSeq" id="WP_044040364.1">
    <property type="nucleotide sequence ID" value="NZ_HG917869.1"/>
</dbReference>
<proteinExistence type="inferred from homology"/>
<keyword evidence="3" id="KW-0547">Nucleotide-binding</keyword>
<dbReference type="AlphaFoldDB" id="W6SK83"/>
<dbReference type="CDD" id="cd03230">
    <property type="entry name" value="ABC_DR_subfamily_A"/>
    <property type="match status" value="1"/>
</dbReference>
<feature type="domain" description="ABC transporter" evidence="5">
    <location>
        <begin position="5"/>
        <end position="230"/>
    </location>
</feature>
<dbReference type="EMBL" id="HG917869">
    <property type="protein sequence ID" value="CDM70230.1"/>
    <property type="molecule type" value="Genomic_DNA"/>
</dbReference>
<dbReference type="PANTHER" id="PTHR42711">
    <property type="entry name" value="ABC TRANSPORTER ATP-BINDING PROTEIN"/>
    <property type="match status" value="1"/>
</dbReference>
<dbReference type="Gene3D" id="3.40.50.300">
    <property type="entry name" value="P-loop containing nucleotide triphosphate hydrolases"/>
    <property type="match status" value="1"/>
</dbReference>
<dbReference type="Pfam" id="PF00005">
    <property type="entry name" value="ABC_tran"/>
    <property type="match status" value="1"/>
</dbReference>
<gene>
    <name evidence="6" type="ORF">CM240_3113</name>
</gene>
<evidence type="ECO:0000256" key="3">
    <source>
        <dbReference type="ARBA" id="ARBA00022741"/>
    </source>
</evidence>
<dbReference type="GO" id="GO:0005524">
    <property type="term" value="F:ATP binding"/>
    <property type="evidence" value="ECO:0007669"/>
    <property type="project" value="UniProtKB-KW"/>
</dbReference>
<dbReference type="Proteomes" id="UP000019426">
    <property type="component" value="Chromosome M2/40_rep2"/>
</dbReference>
<dbReference type="InterPro" id="IPR003593">
    <property type="entry name" value="AAA+_ATPase"/>
</dbReference>
<keyword evidence="2" id="KW-0813">Transport</keyword>
<comment type="similarity">
    <text evidence="1">Belongs to the ABC transporter superfamily.</text>
</comment>
<sequence length="239" mass="26940">MEDIISVKNLKKTYNNIVAVNDISFSVKKGEFFGLLGHNGAGKSTTIDCILGLKAFDSGVVKILNKDPRKSRKEIFEKIGVQLQLSSYPDKIKVYEICEETAALYSESCDYNQLLKKFSLDKVKKNYVSTLSGGEKQKLAVILALIPNPEVVFLDELTTGLDVEARRDVWKLLKSLKKEKVTMLLTSHYMDEVEALCDKIVIIKNGKLLALGTVEEIITSSPYDNLEDAYLWYMDKEVQ</sequence>
<evidence type="ECO:0000259" key="5">
    <source>
        <dbReference type="PROSITE" id="PS50893"/>
    </source>
</evidence>
<dbReference type="PANTHER" id="PTHR42711:SF5">
    <property type="entry name" value="ABC TRANSPORTER ATP-BINDING PROTEIN NATA"/>
    <property type="match status" value="1"/>
</dbReference>
<dbReference type="PROSITE" id="PS00211">
    <property type="entry name" value="ABC_TRANSPORTER_1"/>
    <property type="match status" value="1"/>
</dbReference>
<evidence type="ECO:0000313" key="6">
    <source>
        <dbReference type="EMBL" id="CDM70230.1"/>
    </source>
</evidence>
<organism evidence="6 7">
    <name type="scientific">Clostridium bornimense</name>
    <dbReference type="NCBI Taxonomy" id="1216932"/>
    <lineage>
        <taxon>Bacteria</taxon>
        <taxon>Bacillati</taxon>
        <taxon>Bacillota</taxon>
        <taxon>Clostridia</taxon>
        <taxon>Eubacteriales</taxon>
        <taxon>Clostridiaceae</taxon>
        <taxon>Clostridium</taxon>
    </lineage>
</organism>
<dbReference type="PATRIC" id="fig|1216932.3.peg.3079"/>
<dbReference type="eggNOG" id="COG1131">
    <property type="taxonomic scope" value="Bacteria"/>
</dbReference>
<evidence type="ECO:0000256" key="4">
    <source>
        <dbReference type="ARBA" id="ARBA00022840"/>
    </source>
</evidence>
<reference evidence="6 7" key="1">
    <citation type="submission" date="2013-11" db="EMBL/GenBank/DDBJ databases">
        <title>Complete genome sequence of Clostridum sp. M2/40.</title>
        <authorList>
            <person name="Wibberg D."/>
            <person name="Puehler A."/>
            <person name="Schlueter A."/>
        </authorList>
    </citation>
    <scope>NUCLEOTIDE SEQUENCE [LARGE SCALE GENOMIC DNA]</scope>
    <source>
        <strain evidence="7">M2/40</strain>
    </source>
</reference>
<dbReference type="SUPFAM" id="SSF52540">
    <property type="entry name" value="P-loop containing nucleoside triphosphate hydrolases"/>
    <property type="match status" value="1"/>
</dbReference>
<accession>W6SK83</accession>
<dbReference type="InterPro" id="IPR027417">
    <property type="entry name" value="P-loop_NTPase"/>
</dbReference>
<dbReference type="OrthoDB" id="9804819at2"/>
<evidence type="ECO:0000256" key="2">
    <source>
        <dbReference type="ARBA" id="ARBA00022448"/>
    </source>
</evidence>
<dbReference type="InterPro" id="IPR003439">
    <property type="entry name" value="ABC_transporter-like_ATP-bd"/>
</dbReference>
<dbReference type="InterPro" id="IPR017871">
    <property type="entry name" value="ABC_transporter-like_CS"/>
</dbReference>
<dbReference type="PROSITE" id="PS50893">
    <property type="entry name" value="ABC_TRANSPORTER_2"/>
    <property type="match status" value="1"/>
</dbReference>
<dbReference type="GO" id="GO:0016887">
    <property type="term" value="F:ATP hydrolysis activity"/>
    <property type="evidence" value="ECO:0007669"/>
    <property type="project" value="InterPro"/>
</dbReference>
<dbReference type="KEGG" id="clt:CM240_3113"/>
<keyword evidence="7" id="KW-1185">Reference proteome</keyword>
<dbReference type="STRING" id="1216932.CM240_3113"/>
<evidence type="ECO:0000256" key="1">
    <source>
        <dbReference type="ARBA" id="ARBA00005417"/>
    </source>
</evidence>
<dbReference type="SMART" id="SM00382">
    <property type="entry name" value="AAA"/>
    <property type="match status" value="1"/>
</dbReference>
<evidence type="ECO:0000313" key="7">
    <source>
        <dbReference type="Proteomes" id="UP000019426"/>
    </source>
</evidence>
<keyword evidence="4" id="KW-0067">ATP-binding</keyword>
<protein>
    <submittedName>
        <fullName evidence="6">ABC transporter</fullName>
    </submittedName>
</protein>
<name>W6SK83_9CLOT</name>
<dbReference type="InterPro" id="IPR050763">
    <property type="entry name" value="ABC_transporter_ATP-binding"/>
</dbReference>
<dbReference type="HOGENOM" id="CLU_000604_1_2_9"/>